<dbReference type="InterPro" id="IPR037171">
    <property type="entry name" value="NagB/RpiA_transferase-like"/>
</dbReference>
<evidence type="ECO:0000259" key="4">
    <source>
        <dbReference type="PROSITE" id="PS50987"/>
    </source>
</evidence>
<dbReference type="SMART" id="SM00420">
    <property type="entry name" value="HTH_DEOR"/>
    <property type="match status" value="1"/>
</dbReference>
<dbReference type="SUPFAM" id="SSF100950">
    <property type="entry name" value="NagB/RpiA/CoA transferase-like"/>
    <property type="match status" value="1"/>
</dbReference>
<sequence length="241" mass="27764">MKTNSTKLIPEERRRRILQLLEKEGSITVFNLSQILKVSFSTVRNDLNYLEREGFIKRTHGGAIAKERFNPLFQKEIAGHAKEKLKIAKYAVQFVENDDTIFIDAGSTTLAFTEELINSNKKCHIVTNSLYIINALSNSTKINLHVLGGEFIPSNMNFIDLEQNFEKYKFKKAFMGVNGFNEEGFYVHELSEANFKKKIIKSAKVAYVLADHSKYNKICANLVEKWKQNYILVTDDRKIEI</sequence>
<dbReference type="InterPro" id="IPR011991">
    <property type="entry name" value="ArsR-like_HTH"/>
</dbReference>
<dbReference type="InterPro" id="IPR036388">
    <property type="entry name" value="WH-like_DNA-bd_sf"/>
</dbReference>
<evidence type="ECO:0000256" key="2">
    <source>
        <dbReference type="ARBA" id="ARBA00023125"/>
    </source>
</evidence>
<dbReference type="PROSITE" id="PS50987">
    <property type="entry name" value="HTH_ARSR_2"/>
    <property type="match status" value="1"/>
</dbReference>
<dbReference type="AlphaFoldDB" id="A0A4R8F495"/>
<dbReference type="GO" id="GO:0003677">
    <property type="term" value="F:DNA binding"/>
    <property type="evidence" value="ECO:0007669"/>
    <property type="project" value="UniProtKB-KW"/>
</dbReference>
<dbReference type="GO" id="GO:0003700">
    <property type="term" value="F:DNA-binding transcription factor activity"/>
    <property type="evidence" value="ECO:0007669"/>
    <property type="project" value="InterPro"/>
</dbReference>
<dbReference type="InterPro" id="IPR036390">
    <property type="entry name" value="WH_DNA-bd_sf"/>
</dbReference>
<comment type="caution">
    <text evidence="6">The sequence shown here is derived from an EMBL/GenBank/DDBJ whole genome shotgun (WGS) entry which is preliminary data.</text>
</comment>
<keyword evidence="2" id="KW-0238">DNA-binding</keyword>
<evidence type="ECO:0000313" key="6">
    <source>
        <dbReference type="EMBL" id="TDX17397.1"/>
    </source>
</evidence>
<dbReference type="InterPro" id="IPR001845">
    <property type="entry name" value="HTH_ArsR_DNA-bd_dom"/>
</dbReference>
<keyword evidence="3" id="KW-0804">Transcription</keyword>
<evidence type="ECO:0000313" key="7">
    <source>
        <dbReference type="Proteomes" id="UP000294817"/>
    </source>
</evidence>
<accession>A0A4R8F495</accession>
<protein>
    <submittedName>
        <fullName evidence="6">DeoR family transcriptional regulator</fullName>
    </submittedName>
</protein>
<dbReference type="Pfam" id="PF00455">
    <property type="entry name" value="DeoRC"/>
    <property type="match status" value="1"/>
</dbReference>
<dbReference type="Gene3D" id="1.10.10.10">
    <property type="entry name" value="Winged helix-like DNA-binding domain superfamily/Winged helix DNA-binding domain"/>
    <property type="match status" value="1"/>
</dbReference>
<dbReference type="InterPro" id="IPR001034">
    <property type="entry name" value="DeoR_HTH"/>
</dbReference>
<reference evidence="6 7" key="1">
    <citation type="submission" date="2019-03" db="EMBL/GenBank/DDBJ databases">
        <title>Genomic Encyclopedia of Type Strains, Phase IV (KMG-IV): sequencing the most valuable type-strain genomes for metagenomic binning, comparative biology and taxonomic classification.</title>
        <authorList>
            <person name="Goeker M."/>
        </authorList>
    </citation>
    <scope>NUCLEOTIDE SEQUENCE [LARGE SCALE GENOMIC DNA]</scope>
    <source>
        <strain evidence="6 7">DSM 13575</strain>
    </source>
</reference>
<dbReference type="PRINTS" id="PR00037">
    <property type="entry name" value="HTHLACR"/>
</dbReference>
<feature type="domain" description="HTH arsR-type" evidence="4">
    <location>
        <begin position="1"/>
        <end position="89"/>
    </location>
</feature>
<dbReference type="InterPro" id="IPR050313">
    <property type="entry name" value="Carb_Metab_HTH_regulators"/>
</dbReference>
<dbReference type="PROSITE" id="PS00894">
    <property type="entry name" value="HTH_DEOR_1"/>
    <property type="match status" value="1"/>
</dbReference>
<keyword evidence="1" id="KW-0805">Transcription regulation</keyword>
<dbReference type="Proteomes" id="UP000294817">
    <property type="component" value="Unassembled WGS sequence"/>
</dbReference>
<organism evidence="6 7">
    <name type="scientific">Petrotoga sibirica</name>
    <dbReference type="NCBI Taxonomy" id="156202"/>
    <lineage>
        <taxon>Bacteria</taxon>
        <taxon>Thermotogati</taxon>
        <taxon>Thermotogota</taxon>
        <taxon>Thermotogae</taxon>
        <taxon>Petrotogales</taxon>
        <taxon>Petrotogaceae</taxon>
        <taxon>Petrotoga</taxon>
    </lineage>
</organism>
<name>A0A4R8F495_9BACT</name>
<dbReference type="RefSeq" id="WP_103876559.1">
    <property type="nucleotide sequence ID" value="NZ_SODZ01000001.1"/>
</dbReference>
<keyword evidence="7" id="KW-1185">Reference proteome</keyword>
<dbReference type="PANTHER" id="PTHR30363:SF44">
    <property type="entry name" value="AGA OPERON TRANSCRIPTIONAL REPRESSOR-RELATED"/>
    <property type="match status" value="1"/>
</dbReference>
<feature type="domain" description="HTH deoR-type" evidence="5">
    <location>
        <begin position="10"/>
        <end position="65"/>
    </location>
</feature>
<gene>
    <name evidence="6" type="ORF">C8D74_101116</name>
</gene>
<dbReference type="PANTHER" id="PTHR30363">
    <property type="entry name" value="HTH-TYPE TRANSCRIPTIONAL REGULATOR SRLR-RELATED"/>
    <property type="match status" value="1"/>
</dbReference>
<evidence type="ECO:0000256" key="3">
    <source>
        <dbReference type="ARBA" id="ARBA00023163"/>
    </source>
</evidence>
<evidence type="ECO:0000256" key="1">
    <source>
        <dbReference type="ARBA" id="ARBA00023015"/>
    </source>
</evidence>
<dbReference type="InterPro" id="IPR014036">
    <property type="entry name" value="DeoR-like_C"/>
</dbReference>
<dbReference type="SMART" id="SM01134">
    <property type="entry name" value="DeoRC"/>
    <property type="match status" value="1"/>
</dbReference>
<evidence type="ECO:0000259" key="5">
    <source>
        <dbReference type="PROSITE" id="PS51000"/>
    </source>
</evidence>
<dbReference type="Gene3D" id="3.40.50.1360">
    <property type="match status" value="1"/>
</dbReference>
<dbReference type="Pfam" id="PF08220">
    <property type="entry name" value="HTH_DeoR"/>
    <property type="match status" value="1"/>
</dbReference>
<dbReference type="EMBL" id="SODZ01000001">
    <property type="protein sequence ID" value="TDX17397.1"/>
    <property type="molecule type" value="Genomic_DNA"/>
</dbReference>
<dbReference type="InterPro" id="IPR018356">
    <property type="entry name" value="Tscrpt_reg_HTH_DeoR_CS"/>
</dbReference>
<dbReference type="CDD" id="cd00090">
    <property type="entry name" value="HTH_ARSR"/>
    <property type="match status" value="1"/>
</dbReference>
<dbReference type="PROSITE" id="PS51000">
    <property type="entry name" value="HTH_DEOR_2"/>
    <property type="match status" value="1"/>
</dbReference>
<proteinExistence type="predicted"/>
<dbReference type="SUPFAM" id="SSF46785">
    <property type="entry name" value="Winged helix' DNA-binding domain"/>
    <property type="match status" value="1"/>
</dbReference>